<dbReference type="Proteomes" id="UP000037392">
    <property type="component" value="Unassembled WGS sequence"/>
</dbReference>
<dbReference type="SUPFAM" id="SSF56784">
    <property type="entry name" value="HAD-like"/>
    <property type="match status" value="1"/>
</dbReference>
<dbReference type="InterPro" id="IPR036412">
    <property type="entry name" value="HAD-like_sf"/>
</dbReference>
<comment type="caution">
    <text evidence="1">The sequence shown here is derived from an EMBL/GenBank/DDBJ whole genome shotgun (WGS) entry which is preliminary data.</text>
</comment>
<evidence type="ECO:0000313" key="1">
    <source>
        <dbReference type="EMBL" id="KMW22647.1"/>
    </source>
</evidence>
<dbReference type="GeneID" id="93164628"/>
<accession>A0A0J9CBZ3</accession>
<dbReference type="GO" id="GO:0000287">
    <property type="term" value="F:magnesium ion binding"/>
    <property type="evidence" value="ECO:0007669"/>
    <property type="project" value="TreeGrafter"/>
</dbReference>
<dbReference type="PATRIC" id="fig|742734.4.peg.1268"/>
<protein>
    <recommendedName>
        <fullName evidence="3">Cof-like hydrolase</fullName>
    </recommendedName>
</protein>
<dbReference type="EMBL" id="ADLK01000008">
    <property type="protein sequence ID" value="KMW22647.1"/>
    <property type="molecule type" value="Genomic_DNA"/>
</dbReference>
<dbReference type="PROSITE" id="PS01229">
    <property type="entry name" value="COF_2"/>
    <property type="match status" value="1"/>
</dbReference>
<dbReference type="NCBIfam" id="TIGR01484">
    <property type="entry name" value="HAD-SF-IIB"/>
    <property type="match status" value="1"/>
</dbReference>
<dbReference type="Gene3D" id="3.40.50.1000">
    <property type="entry name" value="HAD superfamily/HAD-like"/>
    <property type="match status" value="1"/>
</dbReference>
<evidence type="ECO:0008006" key="3">
    <source>
        <dbReference type="Google" id="ProtNLM"/>
    </source>
</evidence>
<dbReference type="GO" id="GO:0005829">
    <property type="term" value="C:cytosol"/>
    <property type="evidence" value="ECO:0007669"/>
    <property type="project" value="TreeGrafter"/>
</dbReference>
<dbReference type="InterPro" id="IPR023214">
    <property type="entry name" value="HAD_sf"/>
</dbReference>
<dbReference type="PANTHER" id="PTHR10000">
    <property type="entry name" value="PHOSPHOSERINE PHOSPHATASE"/>
    <property type="match status" value="1"/>
</dbReference>
<dbReference type="GO" id="GO:0016791">
    <property type="term" value="F:phosphatase activity"/>
    <property type="evidence" value="ECO:0007669"/>
    <property type="project" value="TreeGrafter"/>
</dbReference>
<sequence>MKTLYISDLDGTLLNSKKEVTDYTAGIINRCIEAGMLFSVATARMPYGCDYRLKQLNLQTPAILTNGVFIYDFNTKKYLHAEKIERDAAREVIGAFEENKKSCFMYLFHDEQISICYGDDSLKAQEQYYSKRALESCERVYRTDDFRKEMEQGDVVYFALTGTEQELEPICKSLDQVRGIHYTCYLNIYNGLYCLEVFSHKASKRHALLRLKDMLGCGQLVVFGDNHNDMPMIEIADRSYAPANALEVVKQAVTDVLEDCDHDGVAKFLRRELGI</sequence>
<reference evidence="1 2" key="1">
    <citation type="submission" date="2011-04" db="EMBL/GenBank/DDBJ databases">
        <title>The Genome Sequence of Clostridium citroniae WAL-19142.</title>
        <authorList>
            <consortium name="The Broad Institute Genome Sequencing Platform"/>
            <person name="Earl A."/>
            <person name="Ward D."/>
            <person name="Feldgarden M."/>
            <person name="Gevers D."/>
            <person name="Warren Y.A."/>
            <person name="Tyrrell K.L."/>
            <person name="Citron D.M."/>
            <person name="Goldstein E.J."/>
            <person name="Daigneault M."/>
            <person name="Allen-Vercoe E."/>
            <person name="Young S.K."/>
            <person name="Zeng Q."/>
            <person name="Gargeya S."/>
            <person name="Fitzgerald M."/>
            <person name="Haas B."/>
            <person name="Abouelleil A."/>
            <person name="Alvarado L."/>
            <person name="Arachchi H.M."/>
            <person name="Berlin A."/>
            <person name="Brown A."/>
            <person name="Chapman S.B."/>
            <person name="Chen Z."/>
            <person name="Dunbar C."/>
            <person name="Freedman E."/>
            <person name="Gearin G."/>
            <person name="Gellesch M."/>
            <person name="Goldberg J."/>
            <person name="Griggs A."/>
            <person name="Gujja S."/>
            <person name="Heilman E.R."/>
            <person name="Heiman D."/>
            <person name="Howarth C."/>
            <person name="Larson L."/>
            <person name="Lui A."/>
            <person name="MacDonald P.J."/>
            <person name="Mehta T."/>
            <person name="Montmayeur A."/>
            <person name="Murphy C."/>
            <person name="Neiman D."/>
            <person name="Pearson M."/>
            <person name="Priest M."/>
            <person name="Roberts A."/>
            <person name="Saif S."/>
            <person name="Shea T."/>
            <person name="Shenoy N."/>
            <person name="Sisk P."/>
            <person name="Stolte C."/>
            <person name="Sykes S."/>
            <person name="White J."/>
            <person name="Yandava C."/>
            <person name="Wortman J."/>
            <person name="Nusbaum C."/>
            <person name="Birren B."/>
        </authorList>
    </citation>
    <scope>NUCLEOTIDE SEQUENCE [LARGE SCALE GENOMIC DNA]</scope>
    <source>
        <strain evidence="1 2">WAL-19142</strain>
    </source>
</reference>
<dbReference type="OrthoDB" id="9810101at2"/>
<evidence type="ECO:0000313" key="2">
    <source>
        <dbReference type="Proteomes" id="UP000037392"/>
    </source>
</evidence>
<dbReference type="PANTHER" id="PTHR10000:SF8">
    <property type="entry name" value="HAD SUPERFAMILY HYDROLASE-LIKE, TYPE 3"/>
    <property type="match status" value="1"/>
</dbReference>
<name>A0A0J9CBZ3_9FIRM</name>
<dbReference type="Pfam" id="PF08282">
    <property type="entry name" value="Hydrolase_3"/>
    <property type="match status" value="1"/>
</dbReference>
<dbReference type="RefSeq" id="WP_007862654.1">
    <property type="nucleotide sequence ID" value="NZ_KQ235876.1"/>
</dbReference>
<dbReference type="AlphaFoldDB" id="A0A0J9CBZ3"/>
<organism evidence="1 2">
    <name type="scientific">[Clostridium] citroniae WAL-19142</name>
    <dbReference type="NCBI Taxonomy" id="742734"/>
    <lineage>
        <taxon>Bacteria</taxon>
        <taxon>Bacillati</taxon>
        <taxon>Bacillota</taxon>
        <taxon>Clostridia</taxon>
        <taxon>Lachnospirales</taxon>
        <taxon>Lachnospiraceae</taxon>
        <taxon>Enterocloster</taxon>
    </lineage>
</organism>
<proteinExistence type="predicted"/>
<dbReference type="Gene3D" id="3.30.1240.10">
    <property type="match status" value="1"/>
</dbReference>
<gene>
    <name evidence="1" type="ORF">HMPREF9470_01182</name>
</gene>
<dbReference type="InterPro" id="IPR006379">
    <property type="entry name" value="HAD-SF_hydro_IIB"/>
</dbReference>